<sequence>MSILGNLFSDDSSNSSDLLGVLNVVGDVGVDYSYESGSTDDDGQTETSWGSGSFGTDFDLGSVLGSATDSASDSDGGGLF</sequence>
<dbReference type="AlphaFoldDB" id="A0A2T9K403"/>
<comment type="caution">
    <text evidence="2">The sequence shown here is derived from an EMBL/GenBank/DDBJ whole genome shotgun (WGS) entry which is preliminary data.</text>
</comment>
<reference evidence="2 3" key="1">
    <citation type="submission" date="2018-04" db="EMBL/GenBank/DDBJ databases">
        <title>The genome sequence of Caulobacter sp. 744.</title>
        <authorList>
            <person name="Gao J."/>
            <person name="Sun J."/>
        </authorList>
    </citation>
    <scope>NUCLEOTIDE SEQUENCE [LARGE SCALE GENOMIC DNA]</scope>
    <source>
        <strain evidence="2 3">774</strain>
    </source>
</reference>
<dbReference type="RefSeq" id="WP_109100691.1">
    <property type="nucleotide sequence ID" value="NZ_QDKQ01000034.1"/>
</dbReference>
<keyword evidence="3" id="KW-1185">Reference proteome</keyword>
<evidence type="ECO:0000256" key="1">
    <source>
        <dbReference type="SAM" id="MobiDB-lite"/>
    </source>
</evidence>
<name>A0A2T9K403_9CAUL</name>
<organism evidence="2 3">
    <name type="scientific">Caulobacter endophyticus</name>
    <dbReference type="NCBI Taxonomy" id="2172652"/>
    <lineage>
        <taxon>Bacteria</taxon>
        <taxon>Pseudomonadati</taxon>
        <taxon>Pseudomonadota</taxon>
        <taxon>Alphaproteobacteria</taxon>
        <taxon>Caulobacterales</taxon>
        <taxon>Caulobacteraceae</taxon>
        <taxon>Caulobacter</taxon>
    </lineage>
</organism>
<accession>A0A2T9K403</accession>
<proteinExistence type="predicted"/>
<evidence type="ECO:0000313" key="3">
    <source>
        <dbReference type="Proteomes" id="UP000245073"/>
    </source>
</evidence>
<dbReference type="EMBL" id="QDKQ01000034">
    <property type="protein sequence ID" value="PVM90705.1"/>
    <property type="molecule type" value="Genomic_DNA"/>
</dbReference>
<gene>
    <name evidence="2" type="ORF">DDF67_09780</name>
</gene>
<evidence type="ECO:0000313" key="2">
    <source>
        <dbReference type="EMBL" id="PVM90705.1"/>
    </source>
</evidence>
<protein>
    <submittedName>
        <fullName evidence="2">Uncharacterized protein</fullName>
    </submittedName>
</protein>
<feature type="region of interest" description="Disordered" evidence="1">
    <location>
        <begin position="33"/>
        <end position="53"/>
    </location>
</feature>
<dbReference type="Proteomes" id="UP000245073">
    <property type="component" value="Unassembled WGS sequence"/>
</dbReference>